<evidence type="ECO:0000313" key="3">
    <source>
        <dbReference type="Proteomes" id="UP000824208"/>
    </source>
</evidence>
<proteinExistence type="predicted"/>
<name>A0A9D2MBI7_9FIRM</name>
<organism evidence="2 3">
    <name type="scientific">Candidatus Flavonifractor intestinipullorum</name>
    <dbReference type="NCBI Taxonomy" id="2838587"/>
    <lineage>
        <taxon>Bacteria</taxon>
        <taxon>Bacillati</taxon>
        <taxon>Bacillota</taxon>
        <taxon>Clostridia</taxon>
        <taxon>Eubacteriales</taxon>
        <taxon>Oscillospiraceae</taxon>
        <taxon>Flavonifractor</taxon>
    </lineage>
</organism>
<reference evidence="2" key="1">
    <citation type="journal article" date="2021" name="PeerJ">
        <title>Extensive microbial diversity within the chicken gut microbiome revealed by metagenomics and culture.</title>
        <authorList>
            <person name="Gilroy R."/>
            <person name="Ravi A."/>
            <person name="Getino M."/>
            <person name="Pursley I."/>
            <person name="Horton D.L."/>
            <person name="Alikhan N.F."/>
            <person name="Baker D."/>
            <person name="Gharbi K."/>
            <person name="Hall N."/>
            <person name="Watson M."/>
            <person name="Adriaenssens E.M."/>
            <person name="Foster-Nyarko E."/>
            <person name="Jarju S."/>
            <person name="Secka A."/>
            <person name="Antonio M."/>
            <person name="Oren A."/>
            <person name="Chaudhuri R.R."/>
            <person name="La Ragione R."/>
            <person name="Hildebrand F."/>
            <person name="Pallen M.J."/>
        </authorList>
    </citation>
    <scope>NUCLEOTIDE SEQUENCE</scope>
    <source>
        <strain evidence="2">CHK189-11263</strain>
    </source>
</reference>
<dbReference type="InterPro" id="IPR025877">
    <property type="entry name" value="MobA-like_NTP_Trfase"/>
</dbReference>
<dbReference type="InterPro" id="IPR029044">
    <property type="entry name" value="Nucleotide-diphossugar_trans"/>
</dbReference>
<dbReference type="PANTHER" id="PTHR43777">
    <property type="entry name" value="MOLYBDENUM COFACTOR CYTIDYLYLTRANSFERASE"/>
    <property type="match status" value="1"/>
</dbReference>
<dbReference type="GO" id="GO:0016779">
    <property type="term" value="F:nucleotidyltransferase activity"/>
    <property type="evidence" value="ECO:0007669"/>
    <property type="project" value="UniProtKB-ARBA"/>
</dbReference>
<dbReference type="Gene3D" id="3.90.550.10">
    <property type="entry name" value="Spore Coat Polysaccharide Biosynthesis Protein SpsA, Chain A"/>
    <property type="match status" value="1"/>
</dbReference>
<dbReference type="Pfam" id="PF12804">
    <property type="entry name" value="NTP_transf_3"/>
    <property type="match status" value="1"/>
</dbReference>
<protein>
    <submittedName>
        <fullName evidence="2">Nucleotidyltransferase family protein</fullName>
    </submittedName>
</protein>
<dbReference type="SUPFAM" id="SSF53448">
    <property type="entry name" value="Nucleotide-diphospho-sugar transferases"/>
    <property type="match status" value="1"/>
</dbReference>
<dbReference type="PANTHER" id="PTHR43777:SF1">
    <property type="entry name" value="MOLYBDENUM COFACTOR CYTIDYLYLTRANSFERASE"/>
    <property type="match status" value="1"/>
</dbReference>
<reference evidence="2" key="2">
    <citation type="submission" date="2021-04" db="EMBL/GenBank/DDBJ databases">
        <authorList>
            <person name="Gilroy R."/>
        </authorList>
    </citation>
    <scope>NUCLEOTIDE SEQUENCE</scope>
    <source>
        <strain evidence="2">CHK189-11263</strain>
    </source>
</reference>
<dbReference type="Proteomes" id="UP000824208">
    <property type="component" value="Unassembled WGS sequence"/>
</dbReference>
<dbReference type="AlphaFoldDB" id="A0A9D2MBI7"/>
<dbReference type="CDD" id="cd04182">
    <property type="entry name" value="GT_2_like_f"/>
    <property type="match status" value="1"/>
</dbReference>
<evidence type="ECO:0000259" key="1">
    <source>
        <dbReference type="Pfam" id="PF12804"/>
    </source>
</evidence>
<comment type="caution">
    <text evidence="2">The sequence shown here is derived from an EMBL/GenBank/DDBJ whole genome shotgun (WGS) entry which is preliminary data.</text>
</comment>
<feature type="domain" description="MobA-like NTP transferase" evidence="1">
    <location>
        <begin position="1"/>
        <end position="156"/>
    </location>
</feature>
<gene>
    <name evidence="2" type="ORF">H9714_06350</name>
</gene>
<accession>A0A9D2MBI7</accession>
<dbReference type="EMBL" id="DWYC01000053">
    <property type="protein sequence ID" value="HJB57155.1"/>
    <property type="molecule type" value="Genomic_DNA"/>
</dbReference>
<sequence>MAAGSGRRFGENKLLFPVEGVPLYRRVLSACAGIPFARRVVVSRYPPVLSGALACGFAPVFNAGAEEGIAASVRLGAAAMQGLDGALFAVCDQPYLSTESIRRLLNAFMESPHRIHALSWRGERGNPVLFPGDLLGELAGLTGDLGGARVVRRHPERLSLVEAARARELWDIDRREDLLPAAGKDITE</sequence>
<evidence type="ECO:0000313" key="2">
    <source>
        <dbReference type="EMBL" id="HJB57155.1"/>
    </source>
</evidence>